<accession>A0A131YYC6</accession>
<evidence type="ECO:0000259" key="3">
    <source>
        <dbReference type="Pfam" id="PF10148"/>
    </source>
</evidence>
<feature type="region of interest" description="Disordered" evidence="2">
    <location>
        <begin position="355"/>
        <end position="391"/>
    </location>
</feature>
<feature type="compositionally biased region" description="Low complexity" evidence="2">
    <location>
        <begin position="454"/>
        <end position="469"/>
    </location>
</feature>
<feature type="region of interest" description="Disordered" evidence="2">
    <location>
        <begin position="33"/>
        <end position="95"/>
    </location>
</feature>
<sequence>MRLKLNVPLPEEKCLLRSRHVSPGYEDRLRSYRGLSERKSPPKNFLFRTSAWPPERGTACDLGSPDADSVRAMSLSSSEPEDRDLSDQDEEEFEDTSPLLAAAKANILAGDNYGSGSENSSAASSSSDEEESSEDSGLTEMSDRTLLNKRIEPNNNFIDSVLLGSADTRFVGGHDDEVTTNFVTAEPVTALMANVLTLNVGSSPTSGDYNDFSPMSEGSTASLASSLTSSSMIGMASMTSSTMSVDLVSNANAFRDVAWMPEDGFVMDKVKKTDANVRERAAVEEFVDLKMVNGGDPFGPEALTPEAEEFSSRSRRKAYRDEGVRLLPDVLPPLKILEECENVLNSAAVTKAEIDQQNASRRKHLLEGGGGADKHPSFSVAPDEDPSLSEDVSRWALPENVAKIFDKAELTREATTSAASLLNFTPEKVRRSRLSLAPTPPAPTGAPARNAEIRQQASRSTGTSSAAANAERRRGRASLSPERCGDFDVYNIETSMPTIDWEAMERHLSRAAKEDDWLARRRNDREAIRQKLAMDTDVEESFGIERTNRKPSLAVRLQESKNLQICFMNETAAELDSLELSGATARPHEDSSTQQATSQQGNANTSSVGLPNGLLNASSDVSLLQTSSKPAQCTSPPVRRGSHEEAAPKRPSFFFNRRKSWRQKKTDGSGEAKKEASSESWNGEDFATRQARLQAEARAALAQAKEMARMQMEVERQQKKKSPIADIVGISFPDSRHRLSRQMLNDMNVAQLQVIVNDLHSQIESHNEDLVKFLLERDDLHMEQDSMLVDIEDMTRYLGAKNMSASRDGSSVSLSHPAKTIPSK</sequence>
<keyword evidence="1" id="KW-0175">Coiled coil</keyword>
<dbReference type="GO" id="GO:0005886">
    <property type="term" value="C:plasma membrane"/>
    <property type="evidence" value="ECO:0007669"/>
    <property type="project" value="TreeGrafter"/>
</dbReference>
<feature type="region of interest" description="Disordered" evidence="2">
    <location>
        <begin position="110"/>
        <end position="147"/>
    </location>
</feature>
<dbReference type="PANTHER" id="PTHR13103:SF2">
    <property type="entry name" value="IQCJ-SCHIP1 READTHROUGH TRANSCRIPT PROTEIN-RELATED"/>
    <property type="match status" value="1"/>
</dbReference>
<reference evidence="4" key="1">
    <citation type="journal article" date="2016" name="Ticks Tick Borne Dis.">
        <title>De novo assembly and annotation of the salivary gland transcriptome of Rhipicephalus appendiculatus male and female ticks during blood feeding.</title>
        <authorList>
            <person name="de Castro M.H."/>
            <person name="de Klerk D."/>
            <person name="Pienaar R."/>
            <person name="Latif A.A."/>
            <person name="Rees D.J."/>
            <person name="Mans B.J."/>
        </authorList>
    </citation>
    <scope>NUCLEOTIDE SEQUENCE</scope>
    <source>
        <tissue evidence="4">Salivary glands</tissue>
    </source>
</reference>
<dbReference type="InterPro" id="IPR015649">
    <property type="entry name" value="SCHIP_1_C"/>
</dbReference>
<feature type="compositionally biased region" description="Basic and acidic residues" evidence="2">
    <location>
        <begin position="664"/>
        <end position="677"/>
    </location>
</feature>
<dbReference type="EMBL" id="GEDV01004383">
    <property type="protein sequence ID" value="JAP84174.1"/>
    <property type="molecule type" value="Transcribed_RNA"/>
</dbReference>
<dbReference type="GO" id="GO:0035332">
    <property type="term" value="P:positive regulation of hippo signaling"/>
    <property type="evidence" value="ECO:0007669"/>
    <property type="project" value="TreeGrafter"/>
</dbReference>
<evidence type="ECO:0000313" key="4">
    <source>
        <dbReference type="EMBL" id="JAP84174.1"/>
    </source>
</evidence>
<feature type="compositionally biased region" description="Polar residues" evidence="2">
    <location>
        <begin position="592"/>
        <end position="635"/>
    </location>
</feature>
<dbReference type="InterPro" id="IPR039045">
    <property type="entry name" value="SCHIP_1"/>
</dbReference>
<feature type="region of interest" description="Disordered" evidence="2">
    <location>
        <begin position="804"/>
        <end position="824"/>
    </location>
</feature>
<dbReference type="AlphaFoldDB" id="A0A131YYC6"/>
<dbReference type="GO" id="GO:0030054">
    <property type="term" value="C:cell junction"/>
    <property type="evidence" value="ECO:0007669"/>
    <property type="project" value="TreeGrafter"/>
</dbReference>
<evidence type="ECO:0000256" key="1">
    <source>
        <dbReference type="ARBA" id="ARBA00023054"/>
    </source>
</evidence>
<proteinExistence type="predicted"/>
<evidence type="ECO:0000256" key="2">
    <source>
        <dbReference type="SAM" id="MobiDB-lite"/>
    </source>
</evidence>
<dbReference type="PANTHER" id="PTHR13103">
    <property type="entry name" value="SCHWANNOMIN INTERACTING PROTEIN 1"/>
    <property type="match status" value="1"/>
</dbReference>
<feature type="compositionally biased region" description="Low complexity" evidence="2">
    <location>
        <begin position="114"/>
        <end position="126"/>
    </location>
</feature>
<name>A0A131YYC6_RHIAP</name>
<feature type="region of interest" description="Disordered" evidence="2">
    <location>
        <begin position="432"/>
        <end position="480"/>
    </location>
</feature>
<feature type="domain" description="Schwannomin interacting protein 1 C-terminal" evidence="3">
    <location>
        <begin position="521"/>
        <end position="595"/>
    </location>
</feature>
<organism evidence="4">
    <name type="scientific">Rhipicephalus appendiculatus</name>
    <name type="common">Brown ear tick</name>
    <dbReference type="NCBI Taxonomy" id="34631"/>
    <lineage>
        <taxon>Eukaryota</taxon>
        <taxon>Metazoa</taxon>
        <taxon>Ecdysozoa</taxon>
        <taxon>Arthropoda</taxon>
        <taxon>Chelicerata</taxon>
        <taxon>Arachnida</taxon>
        <taxon>Acari</taxon>
        <taxon>Parasitiformes</taxon>
        <taxon>Ixodida</taxon>
        <taxon>Ixodoidea</taxon>
        <taxon>Ixodidae</taxon>
        <taxon>Rhipicephalinae</taxon>
        <taxon>Rhipicephalus</taxon>
        <taxon>Rhipicephalus</taxon>
    </lineage>
</organism>
<feature type="compositionally biased region" description="Acidic residues" evidence="2">
    <location>
        <begin position="79"/>
        <end position="95"/>
    </location>
</feature>
<feature type="compositionally biased region" description="Polar residues" evidence="2">
    <location>
        <begin position="804"/>
        <end position="814"/>
    </location>
</feature>
<dbReference type="Pfam" id="PF10148">
    <property type="entry name" value="SCHIP-1_C"/>
    <property type="match status" value="2"/>
</dbReference>
<feature type="region of interest" description="Disordered" evidence="2">
    <location>
        <begin position="583"/>
        <end position="685"/>
    </location>
</feature>
<protein>
    <submittedName>
        <fullName evidence="4">Schwannomin-interacting protein 1</fullName>
    </submittedName>
</protein>
<feature type="domain" description="Schwannomin interacting protein 1 C-terminal" evidence="3">
    <location>
        <begin position="667"/>
        <end position="803"/>
    </location>
</feature>